<feature type="transmembrane region" description="Helical" evidence="7">
    <location>
        <begin position="40"/>
        <end position="60"/>
    </location>
</feature>
<dbReference type="InterPro" id="IPR004740">
    <property type="entry name" value="Nuc_H_symport"/>
</dbReference>
<evidence type="ECO:0000313" key="9">
    <source>
        <dbReference type="Proteomes" id="UP001139103"/>
    </source>
</evidence>
<sequence>MPAMFSLSVMMFLQFFIWGAWYVTVGNYMYSRGMFDEVSWAYTVGPIAAIISPFFLGFVADRYFATEKVLGTLHLLGAVAMFAAPFAAGVSPTLFIIVLLLHMLCYMPTLGLTNTLAFHNITNQEVQFPIIRVFGTIGWIAANIVVSKIFQADTSELQFYVTGGAAVALGFFSFMLPHTPPPSAGKAVTFREIMGVDALALMKERSFAVFIVSSFLICIPLAAYYAYAPVFVGKVGFTSPGAWMSIGQVSEIVFMLLIPVFFAFLGVKWMLFVGMFAWVLRYGLFAAAADSNMWLLVLAGIVLHGICYDFFFVTGFIYTDKKCSKELRGQAQGFLVFVTQGLGLGIGAKLVGMLVKMNTPAEALAMQDQAQALTKEAYGMTDLAAAAELQAKAGELAGQAVQMMNWQMIWLIPCIFAGVVMILFGLLFYDKAADQGTMEAEDEAPAPAAH</sequence>
<feature type="transmembrane region" description="Helical" evidence="7">
    <location>
        <begin position="207"/>
        <end position="227"/>
    </location>
</feature>
<dbReference type="InterPro" id="IPR036259">
    <property type="entry name" value="MFS_trans_sf"/>
</dbReference>
<feature type="transmembrane region" description="Helical" evidence="7">
    <location>
        <begin position="408"/>
        <end position="429"/>
    </location>
</feature>
<dbReference type="GO" id="GO:0005886">
    <property type="term" value="C:plasma membrane"/>
    <property type="evidence" value="ECO:0007669"/>
    <property type="project" value="UniProtKB-SubCell"/>
</dbReference>
<keyword evidence="2" id="KW-0813">Transport</keyword>
<proteinExistence type="predicted"/>
<feature type="transmembrane region" description="Helical" evidence="7">
    <location>
        <begin position="94"/>
        <end position="118"/>
    </location>
</feature>
<evidence type="ECO:0000313" key="8">
    <source>
        <dbReference type="EMBL" id="MCC9627644.1"/>
    </source>
</evidence>
<organism evidence="8 9">
    <name type="scientific">Blastopirellula sediminis</name>
    <dbReference type="NCBI Taxonomy" id="2894196"/>
    <lineage>
        <taxon>Bacteria</taxon>
        <taxon>Pseudomonadati</taxon>
        <taxon>Planctomycetota</taxon>
        <taxon>Planctomycetia</taxon>
        <taxon>Pirellulales</taxon>
        <taxon>Pirellulaceae</taxon>
        <taxon>Blastopirellula</taxon>
    </lineage>
</organism>
<keyword evidence="4 7" id="KW-0812">Transmembrane</keyword>
<feature type="transmembrane region" description="Helical" evidence="7">
    <location>
        <begin position="69"/>
        <end position="88"/>
    </location>
</feature>
<evidence type="ECO:0000256" key="4">
    <source>
        <dbReference type="ARBA" id="ARBA00022692"/>
    </source>
</evidence>
<evidence type="ECO:0000256" key="1">
    <source>
        <dbReference type="ARBA" id="ARBA00004651"/>
    </source>
</evidence>
<keyword evidence="9" id="KW-1185">Reference proteome</keyword>
<dbReference type="RefSeq" id="WP_230216201.1">
    <property type="nucleotide sequence ID" value="NZ_JAJKFT010000004.1"/>
</dbReference>
<feature type="transmembrane region" description="Helical" evidence="7">
    <location>
        <begin position="157"/>
        <end position="176"/>
    </location>
</feature>
<dbReference type="Gene3D" id="1.20.1250.20">
    <property type="entry name" value="MFS general substrate transporter like domains"/>
    <property type="match status" value="2"/>
</dbReference>
<evidence type="ECO:0000256" key="6">
    <source>
        <dbReference type="ARBA" id="ARBA00023136"/>
    </source>
</evidence>
<dbReference type="PANTHER" id="PTHR23522">
    <property type="entry name" value="BLL5896 PROTEIN"/>
    <property type="match status" value="1"/>
</dbReference>
<dbReference type="PANTHER" id="PTHR23522:SF4">
    <property type="entry name" value="NUCLEOSIDE PERMEASE NUPG-RELATED"/>
    <property type="match status" value="1"/>
</dbReference>
<reference evidence="8" key="1">
    <citation type="submission" date="2021-11" db="EMBL/GenBank/DDBJ databases">
        <title>Genome sequence.</title>
        <authorList>
            <person name="Sun Q."/>
        </authorList>
    </citation>
    <scope>NUCLEOTIDE SEQUENCE</scope>
    <source>
        <strain evidence="8">JC732</strain>
    </source>
</reference>
<name>A0A9X1SHZ4_9BACT</name>
<keyword evidence="3" id="KW-1003">Cell membrane</keyword>
<evidence type="ECO:0000256" key="7">
    <source>
        <dbReference type="SAM" id="Phobius"/>
    </source>
</evidence>
<dbReference type="SUPFAM" id="SSF103473">
    <property type="entry name" value="MFS general substrate transporter"/>
    <property type="match status" value="1"/>
</dbReference>
<feature type="transmembrane region" description="Helical" evidence="7">
    <location>
        <begin position="331"/>
        <end position="355"/>
    </location>
</feature>
<keyword evidence="6 7" id="KW-0472">Membrane</keyword>
<feature type="transmembrane region" description="Helical" evidence="7">
    <location>
        <begin position="130"/>
        <end position="151"/>
    </location>
</feature>
<evidence type="ECO:0000256" key="3">
    <source>
        <dbReference type="ARBA" id="ARBA00022475"/>
    </source>
</evidence>
<comment type="subcellular location">
    <subcellularLocation>
        <location evidence="1">Cell membrane</location>
        <topology evidence="1">Multi-pass membrane protein</topology>
    </subcellularLocation>
</comment>
<protein>
    <submittedName>
        <fullName evidence="8">MFS transporter</fullName>
    </submittedName>
</protein>
<dbReference type="Proteomes" id="UP001139103">
    <property type="component" value="Unassembled WGS sequence"/>
</dbReference>
<dbReference type="GO" id="GO:0015212">
    <property type="term" value="F:cytidine transmembrane transporter activity"/>
    <property type="evidence" value="ECO:0007669"/>
    <property type="project" value="TreeGrafter"/>
</dbReference>
<accession>A0A9X1SHZ4</accession>
<feature type="transmembrane region" description="Helical" evidence="7">
    <location>
        <begin position="294"/>
        <end position="319"/>
    </location>
</feature>
<keyword evidence="5 7" id="KW-1133">Transmembrane helix</keyword>
<feature type="transmembrane region" description="Helical" evidence="7">
    <location>
        <begin position="7"/>
        <end position="28"/>
    </location>
</feature>
<dbReference type="GO" id="GO:0015213">
    <property type="term" value="F:uridine transmembrane transporter activity"/>
    <property type="evidence" value="ECO:0007669"/>
    <property type="project" value="TreeGrafter"/>
</dbReference>
<evidence type="ECO:0000256" key="2">
    <source>
        <dbReference type="ARBA" id="ARBA00022448"/>
    </source>
</evidence>
<evidence type="ECO:0000256" key="5">
    <source>
        <dbReference type="ARBA" id="ARBA00022989"/>
    </source>
</evidence>
<dbReference type="Pfam" id="PF03825">
    <property type="entry name" value="Nuc_H_symport"/>
    <property type="match status" value="1"/>
</dbReference>
<gene>
    <name evidence="8" type="ORF">LOC68_04505</name>
</gene>
<dbReference type="AlphaFoldDB" id="A0A9X1SHZ4"/>
<comment type="caution">
    <text evidence="8">The sequence shown here is derived from an EMBL/GenBank/DDBJ whole genome shotgun (WGS) entry which is preliminary data.</text>
</comment>
<dbReference type="EMBL" id="JAJKFT010000004">
    <property type="protein sequence ID" value="MCC9627644.1"/>
    <property type="molecule type" value="Genomic_DNA"/>
</dbReference>